<comment type="caution">
    <text evidence="1">The sequence shown here is derived from an EMBL/GenBank/DDBJ whole genome shotgun (WGS) entry which is preliminary data.</text>
</comment>
<proteinExistence type="predicted"/>
<accession>X6M146</accession>
<dbReference type="EMBL" id="ASPP01025977">
    <property type="protein sequence ID" value="ETO07599.1"/>
    <property type="molecule type" value="Genomic_DNA"/>
</dbReference>
<reference evidence="1 2" key="1">
    <citation type="journal article" date="2013" name="Curr. Biol.">
        <title>The Genome of the Foraminiferan Reticulomyxa filosa.</title>
        <authorList>
            <person name="Glockner G."/>
            <person name="Hulsmann N."/>
            <person name="Schleicher M."/>
            <person name="Noegel A.A."/>
            <person name="Eichinger L."/>
            <person name="Gallinger C."/>
            <person name="Pawlowski J."/>
            <person name="Sierra R."/>
            <person name="Euteneuer U."/>
            <person name="Pillet L."/>
            <person name="Moustafa A."/>
            <person name="Platzer M."/>
            <person name="Groth M."/>
            <person name="Szafranski K."/>
            <person name="Schliwa M."/>
        </authorList>
    </citation>
    <scope>NUCLEOTIDE SEQUENCE [LARGE SCALE GENOMIC DNA]</scope>
</reference>
<dbReference type="Proteomes" id="UP000023152">
    <property type="component" value="Unassembled WGS sequence"/>
</dbReference>
<evidence type="ECO:0000313" key="1">
    <source>
        <dbReference type="EMBL" id="ETO07599.1"/>
    </source>
</evidence>
<protein>
    <submittedName>
        <fullName evidence="1">Uncharacterized protein</fullName>
    </submittedName>
</protein>
<organism evidence="1 2">
    <name type="scientific">Reticulomyxa filosa</name>
    <dbReference type="NCBI Taxonomy" id="46433"/>
    <lineage>
        <taxon>Eukaryota</taxon>
        <taxon>Sar</taxon>
        <taxon>Rhizaria</taxon>
        <taxon>Retaria</taxon>
        <taxon>Foraminifera</taxon>
        <taxon>Monothalamids</taxon>
        <taxon>Reticulomyxidae</taxon>
        <taxon>Reticulomyxa</taxon>
    </lineage>
</organism>
<gene>
    <name evidence="1" type="ORF">RFI_29793</name>
</gene>
<dbReference type="AlphaFoldDB" id="X6M146"/>
<keyword evidence="2" id="KW-1185">Reference proteome</keyword>
<sequence>EKVSLLINKFEEVSKQSTEYVKEISLKQEKVFVDICLLIRTHCHLYFILFYEKEQNKSSLKKEMELLLVHPPLGEKYR</sequence>
<name>X6M146_RETFI</name>
<evidence type="ECO:0000313" key="2">
    <source>
        <dbReference type="Proteomes" id="UP000023152"/>
    </source>
</evidence>
<feature type="non-terminal residue" evidence="1">
    <location>
        <position position="1"/>
    </location>
</feature>